<keyword evidence="3" id="KW-1185">Reference proteome</keyword>
<organism evidence="2 3">
    <name type="scientific">Melipona bicolor</name>
    <dbReference type="NCBI Taxonomy" id="60889"/>
    <lineage>
        <taxon>Eukaryota</taxon>
        <taxon>Metazoa</taxon>
        <taxon>Ecdysozoa</taxon>
        <taxon>Arthropoda</taxon>
        <taxon>Hexapoda</taxon>
        <taxon>Insecta</taxon>
        <taxon>Pterygota</taxon>
        <taxon>Neoptera</taxon>
        <taxon>Endopterygota</taxon>
        <taxon>Hymenoptera</taxon>
        <taxon>Apocrita</taxon>
        <taxon>Aculeata</taxon>
        <taxon>Apoidea</taxon>
        <taxon>Anthophila</taxon>
        <taxon>Apidae</taxon>
        <taxon>Melipona</taxon>
    </lineage>
</organism>
<protein>
    <submittedName>
        <fullName evidence="2">Uncharacterized protein</fullName>
    </submittedName>
</protein>
<evidence type="ECO:0000313" key="2">
    <source>
        <dbReference type="EMBL" id="KAK1130013.1"/>
    </source>
</evidence>
<dbReference type="EMBL" id="JAHYIQ010000008">
    <property type="protein sequence ID" value="KAK1130013.1"/>
    <property type="molecule type" value="Genomic_DNA"/>
</dbReference>
<feature type="region of interest" description="Disordered" evidence="1">
    <location>
        <begin position="1"/>
        <end position="37"/>
    </location>
</feature>
<accession>A0AA40G2S5</accession>
<name>A0AA40G2S5_9HYME</name>
<gene>
    <name evidence="2" type="ORF">K0M31_019699</name>
</gene>
<feature type="compositionally biased region" description="Basic and acidic residues" evidence="1">
    <location>
        <begin position="13"/>
        <end position="25"/>
    </location>
</feature>
<dbReference type="AlphaFoldDB" id="A0AA40G2S5"/>
<evidence type="ECO:0000256" key="1">
    <source>
        <dbReference type="SAM" id="MobiDB-lite"/>
    </source>
</evidence>
<reference evidence="2" key="1">
    <citation type="submission" date="2021-10" db="EMBL/GenBank/DDBJ databases">
        <title>Melipona bicolor Genome sequencing and assembly.</title>
        <authorList>
            <person name="Araujo N.S."/>
            <person name="Arias M.C."/>
        </authorList>
    </citation>
    <scope>NUCLEOTIDE SEQUENCE</scope>
    <source>
        <strain evidence="2">USP_2M_L1-L4_2017</strain>
        <tissue evidence="2">Whole body</tissue>
    </source>
</reference>
<proteinExistence type="predicted"/>
<evidence type="ECO:0000313" key="3">
    <source>
        <dbReference type="Proteomes" id="UP001177670"/>
    </source>
</evidence>
<sequence>MKSCVASGSLERSFNEDEEAKRDEFPSFPGWESTGALPEETLSTDILFYRCPDTTTCETAETATAC</sequence>
<dbReference type="Proteomes" id="UP001177670">
    <property type="component" value="Unassembled WGS sequence"/>
</dbReference>
<comment type="caution">
    <text evidence="2">The sequence shown here is derived from an EMBL/GenBank/DDBJ whole genome shotgun (WGS) entry which is preliminary data.</text>
</comment>